<name>A0A1I5SHD6_9EURY</name>
<evidence type="ECO:0000313" key="1">
    <source>
        <dbReference type="EMBL" id="SFP69776.1"/>
    </source>
</evidence>
<evidence type="ECO:0000313" key="2">
    <source>
        <dbReference type="Proteomes" id="UP000183769"/>
    </source>
</evidence>
<reference evidence="2" key="1">
    <citation type="submission" date="2016-10" db="EMBL/GenBank/DDBJ databases">
        <authorList>
            <person name="Varghese N."/>
            <person name="Submissions S."/>
        </authorList>
    </citation>
    <scope>NUCLEOTIDE SEQUENCE [LARGE SCALE GENOMIC DNA]</scope>
    <source>
        <strain evidence="2">CGMCC 1.10329</strain>
    </source>
</reference>
<dbReference type="EMBL" id="FOXI01000006">
    <property type="protein sequence ID" value="SFP69776.1"/>
    <property type="molecule type" value="Genomic_DNA"/>
</dbReference>
<dbReference type="AlphaFoldDB" id="A0A1I5SHD6"/>
<accession>A0A1I5SHD6</accession>
<keyword evidence="2" id="KW-1185">Reference proteome</keyword>
<dbReference type="Proteomes" id="UP000183769">
    <property type="component" value="Unassembled WGS sequence"/>
</dbReference>
<sequence length="440" mass="48610">MAIDLTNTADGARWVTGQLVDDHNTRDSNEIPWNGSAGDDRGFARLDTVTMENGSSKSALRTHPKWVPDGTIKGFFPWVTAPDNAVFTAQIGFLDGASASDGAEFWVFEHHRENGTHVWNPVLRRQKGYTGELLDVKADLTHLSGEDVFLELRVDAAGRSTQDWAAWVDPKIESQLETDTPMETGTMPVTLELSRVDCRDSDEEDRLFAPDGDEPYVLALALFVDGRSIDVVEAYLNNNYDAAGARLRGGGRHGTHGNLGQGNVHGGDSFPVPDETGTFRDRMSPVIPAIASGAQTDADPKSVARAALIVVLLEQDNTSTQAVEAGYRKLRTELKSEIEEKVREVAEQVAENSSNDEIEFTEQDGNDIADNIKGKVTDTVKKRTLDRFDLFGIVNPDDFIGTEFEVWTFDDIQQNEPQSFRMEFRSDTAHYVLNGNARTE</sequence>
<protein>
    <submittedName>
        <fullName evidence="1">Uncharacterized protein</fullName>
    </submittedName>
</protein>
<proteinExistence type="predicted"/>
<gene>
    <name evidence="1" type="ORF">SAMN05216277_106105</name>
</gene>
<organism evidence="1 2">
    <name type="scientific">Halolamina pelagica</name>
    <dbReference type="NCBI Taxonomy" id="699431"/>
    <lineage>
        <taxon>Archaea</taxon>
        <taxon>Methanobacteriati</taxon>
        <taxon>Methanobacteriota</taxon>
        <taxon>Stenosarchaea group</taxon>
        <taxon>Halobacteria</taxon>
        <taxon>Halobacteriales</taxon>
        <taxon>Haloferacaceae</taxon>
    </lineage>
</organism>